<keyword evidence="4 6" id="KW-0804">Transcription</keyword>
<dbReference type="OrthoDB" id="76676at2759"/>
<evidence type="ECO:0000256" key="4">
    <source>
        <dbReference type="ARBA" id="ARBA00023163"/>
    </source>
</evidence>
<dbReference type="InterPro" id="IPR011039">
    <property type="entry name" value="TFIIF_interaction"/>
</dbReference>
<reference evidence="7 8" key="1">
    <citation type="submission" date="2016-04" db="EMBL/GenBank/DDBJ databases">
        <title>The genome of Intoshia linei affirms orthonectids as highly simplified spiralians.</title>
        <authorList>
            <person name="Mikhailov K.V."/>
            <person name="Slusarev G.S."/>
            <person name="Nikitin M.A."/>
            <person name="Logacheva M.D."/>
            <person name="Penin A."/>
            <person name="Aleoshin V."/>
            <person name="Panchin Y.V."/>
        </authorList>
    </citation>
    <scope>NUCLEOTIDE SEQUENCE [LARGE SCALE GENOMIC DNA]</scope>
    <source>
        <strain evidence="7">Intl2013</strain>
        <tissue evidence="7">Whole animal</tissue>
    </source>
</reference>
<evidence type="ECO:0000313" key="7">
    <source>
        <dbReference type="EMBL" id="OAF66836.1"/>
    </source>
</evidence>
<keyword evidence="8" id="KW-1185">Reference proteome</keyword>
<dbReference type="SUPFAM" id="SSF50916">
    <property type="entry name" value="Rap30/74 interaction domains"/>
    <property type="match status" value="1"/>
</dbReference>
<keyword evidence="5 6" id="KW-0539">Nucleus</keyword>
<comment type="similarity">
    <text evidence="6">Belongs to the TFIIF alpha subunit family.</text>
</comment>
<comment type="caution">
    <text evidence="7">The sequence shown here is derived from an EMBL/GenBank/DDBJ whole genome shotgun (WGS) entry which is preliminary data.</text>
</comment>
<dbReference type="Pfam" id="PF05793">
    <property type="entry name" value="TFIIF_alpha"/>
    <property type="match status" value="1"/>
</dbReference>
<proteinExistence type="inferred from homology"/>
<dbReference type="GO" id="GO:0006367">
    <property type="term" value="P:transcription initiation at RNA polymerase II promoter"/>
    <property type="evidence" value="ECO:0007669"/>
    <property type="project" value="InterPro"/>
</dbReference>
<evidence type="ECO:0000256" key="6">
    <source>
        <dbReference type="RuleBase" id="RU366044"/>
    </source>
</evidence>
<keyword evidence="2 6" id="KW-0805">Transcription regulation</keyword>
<accession>A0A177AXX9</accession>
<dbReference type="GO" id="GO:0003677">
    <property type="term" value="F:DNA binding"/>
    <property type="evidence" value="ECO:0007669"/>
    <property type="project" value="UniProtKB-KW"/>
</dbReference>
<name>A0A177AXX9_9BILA</name>
<evidence type="ECO:0000256" key="3">
    <source>
        <dbReference type="ARBA" id="ARBA00023125"/>
    </source>
</evidence>
<evidence type="ECO:0000256" key="2">
    <source>
        <dbReference type="ARBA" id="ARBA00023015"/>
    </source>
</evidence>
<organism evidence="7 8">
    <name type="scientific">Intoshia linei</name>
    <dbReference type="NCBI Taxonomy" id="1819745"/>
    <lineage>
        <taxon>Eukaryota</taxon>
        <taxon>Metazoa</taxon>
        <taxon>Spiralia</taxon>
        <taxon>Lophotrochozoa</taxon>
        <taxon>Mesozoa</taxon>
        <taxon>Orthonectida</taxon>
        <taxon>Rhopaluridae</taxon>
        <taxon>Intoshia</taxon>
    </lineage>
</organism>
<dbReference type="Proteomes" id="UP000078046">
    <property type="component" value="Unassembled WGS sequence"/>
</dbReference>
<dbReference type="GO" id="GO:0005634">
    <property type="term" value="C:nucleus"/>
    <property type="evidence" value="ECO:0007669"/>
    <property type="project" value="UniProtKB-SubCell"/>
</dbReference>
<dbReference type="InterPro" id="IPR008851">
    <property type="entry name" value="TFIIF-alpha"/>
</dbReference>
<comment type="subcellular location">
    <subcellularLocation>
        <location evidence="1 6">Nucleus</location>
    </subcellularLocation>
</comment>
<keyword evidence="3 6" id="KW-0238">DNA-binding</keyword>
<sequence length="237" mass="27630">MLNKMNINHKIYLKKNSHTKSSIVKFNTKNVNLLNSEKIEIAYENNYEQWKKEYDFRQLDKEKTGAGTEFNANAKILLNAKRIINEEALKPYNKSNQPRLLNIQNNGIKKSYKGIKNNINYSYFVFMFDKKGNVSAVPIDDWYTFAPINRYKHFTEEEAEQHYQKKNSNLNKFSNKNDQETNMASLKLSDSGETINKESDNTEDKNVKGKIIVAKDDEAADEFDEGHELDYISTSDR</sequence>
<comment type="function">
    <text evidence="6">TFIIF is a general transcription initiation factor that binds to RNA polymerase II and helps to recruit it to the initiation complex in collaboration with TFIIB. It promotes transcription elongation.</text>
</comment>
<protein>
    <recommendedName>
        <fullName evidence="6">Transcription initiation factor IIF subunit alpha</fullName>
    </recommendedName>
</protein>
<evidence type="ECO:0000313" key="8">
    <source>
        <dbReference type="Proteomes" id="UP000078046"/>
    </source>
</evidence>
<gene>
    <name evidence="7" type="ORF">A3Q56_05455</name>
</gene>
<dbReference type="AlphaFoldDB" id="A0A177AXX9"/>
<evidence type="ECO:0000256" key="5">
    <source>
        <dbReference type="ARBA" id="ARBA00023242"/>
    </source>
</evidence>
<evidence type="ECO:0000256" key="1">
    <source>
        <dbReference type="ARBA" id="ARBA00004123"/>
    </source>
</evidence>
<dbReference type="GO" id="GO:0032968">
    <property type="term" value="P:positive regulation of transcription elongation by RNA polymerase II"/>
    <property type="evidence" value="ECO:0007669"/>
    <property type="project" value="InterPro"/>
</dbReference>
<dbReference type="EMBL" id="LWCA01000816">
    <property type="protein sequence ID" value="OAF66836.1"/>
    <property type="molecule type" value="Genomic_DNA"/>
</dbReference>